<keyword evidence="2" id="KW-1185">Reference proteome</keyword>
<dbReference type="Proteomes" id="UP001151760">
    <property type="component" value="Unassembled WGS sequence"/>
</dbReference>
<evidence type="ECO:0000313" key="2">
    <source>
        <dbReference type="Proteomes" id="UP001151760"/>
    </source>
</evidence>
<evidence type="ECO:0000313" key="1">
    <source>
        <dbReference type="EMBL" id="GJT70458.1"/>
    </source>
</evidence>
<protein>
    <submittedName>
        <fullName evidence="1">Uncharacterized protein</fullName>
    </submittedName>
</protein>
<organism evidence="1 2">
    <name type="scientific">Tanacetum coccineum</name>
    <dbReference type="NCBI Taxonomy" id="301880"/>
    <lineage>
        <taxon>Eukaryota</taxon>
        <taxon>Viridiplantae</taxon>
        <taxon>Streptophyta</taxon>
        <taxon>Embryophyta</taxon>
        <taxon>Tracheophyta</taxon>
        <taxon>Spermatophyta</taxon>
        <taxon>Magnoliopsida</taxon>
        <taxon>eudicotyledons</taxon>
        <taxon>Gunneridae</taxon>
        <taxon>Pentapetalae</taxon>
        <taxon>asterids</taxon>
        <taxon>campanulids</taxon>
        <taxon>Asterales</taxon>
        <taxon>Asteraceae</taxon>
        <taxon>Asteroideae</taxon>
        <taxon>Anthemideae</taxon>
        <taxon>Anthemidinae</taxon>
        <taxon>Tanacetum</taxon>
    </lineage>
</organism>
<dbReference type="EMBL" id="BQNB010018079">
    <property type="protein sequence ID" value="GJT70458.1"/>
    <property type="molecule type" value="Genomic_DNA"/>
</dbReference>
<gene>
    <name evidence="1" type="ORF">Tco_1029744</name>
</gene>
<sequence>MGLGGMRIDPERKGVGLEVYFMADLLGGEDSRSTDALMCRCGGGVDGPWGIADLGGVYISGDARGLLSWEKTEISASWWEQSGGMAVAGRGGDLRSWRALQCQSYDMLLETSVCVRGQREARPRGLEFLIITMIHDCGIDGAVAKSEWRLSDIKGGVECSSCGARDSWKWAEYGDYAVSVGHSFYSSIQLTFWRLSAVRKYERENSACCSDSVEGKMETRTYVFVSVVSTSGLKLSA</sequence>
<name>A0ABQ5G5I8_9ASTR</name>
<reference evidence="1" key="1">
    <citation type="journal article" date="2022" name="Int. J. Mol. Sci.">
        <title>Draft Genome of Tanacetum Coccineum: Genomic Comparison of Closely Related Tanacetum-Family Plants.</title>
        <authorList>
            <person name="Yamashiro T."/>
            <person name="Shiraishi A."/>
            <person name="Nakayama K."/>
            <person name="Satake H."/>
        </authorList>
    </citation>
    <scope>NUCLEOTIDE SEQUENCE</scope>
</reference>
<accession>A0ABQ5G5I8</accession>
<proteinExistence type="predicted"/>
<reference evidence="1" key="2">
    <citation type="submission" date="2022-01" db="EMBL/GenBank/DDBJ databases">
        <authorList>
            <person name="Yamashiro T."/>
            <person name="Shiraishi A."/>
            <person name="Satake H."/>
            <person name="Nakayama K."/>
        </authorList>
    </citation>
    <scope>NUCLEOTIDE SEQUENCE</scope>
</reference>
<comment type="caution">
    <text evidence="1">The sequence shown here is derived from an EMBL/GenBank/DDBJ whole genome shotgun (WGS) entry which is preliminary data.</text>
</comment>